<organism evidence="6 7">
    <name type="scientific">Monodelphis domestica</name>
    <name type="common">Gray short-tailed opossum</name>
    <dbReference type="NCBI Taxonomy" id="13616"/>
    <lineage>
        <taxon>Eukaryota</taxon>
        <taxon>Metazoa</taxon>
        <taxon>Chordata</taxon>
        <taxon>Craniata</taxon>
        <taxon>Vertebrata</taxon>
        <taxon>Euteleostomi</taxon>
        <taxon>Mammalia</taxon>
        <taxon>Metatheria</taxon>
        <taxon>Didelphimorphia</taxon>
        <taxon>Didelphidae</taxon>
        <taxon>Monodelphis</taxon>
    </lineage>
</organism>
<dbReference type="InterPro" id="IPR007110">
    <property type="entry name" value="Ig-like_dom"/>
</dbReference>
<dbReference type="SMART" id="SM00406">
    <property type="entry name" value="IGv"/>
    <property type="match status" value="1"/>
</dbReference>
<name>A0A5F8GSP7_MONDO</name>
<dbReference type="Proteomes" id="UP000002280">
    <property type="component" value="Chromosome 1"/>
</dbReference>
<dbReference type="GO" id="GO:0019814">
    <property type="term" value="C:immunoglobulin complex"/>
    <property type="evidence" value="ECO:0007669"/>
    <property type="project" value="UniProtKB-KW"/>
</dbReference>
<reference evidence="6" key="2">
    <citation type="submission" date="2025-05" db="UniProtKB">
        <authorList>
            <consortium name="Ensembl"/>
        </authorList>
    </citation>
    <scope>IDENTIFICATION</scope>
</reference>
<dbReference type="SUPFAM" id="SSF48726">
    <property type="entry name" value="Immunoglobulin"/>
    <property type="match status" value="1"/>
</dbReference>
<keyword evidence="2" id="KW-1064">Adaptive immunity</keyword>
<keyword evidence="3" id="KW-1280">Immunoglobulin</keyword>
<feature type="domain" description="Ig-like" evidence="5">
    <location>
        <begin position="34"/>
        <end position="132"/>
    </location>
</feature>
<feature type="chain" id="PRO_5044621523" description="Ig-like domain-containing protein" evidence="4">
    <location>
        <begin position="20"/>
        <end position="175"/>
    </location>
</feature>
<dbReference type="InterPro" id="IPR003599">
    <property type="entry name" value="Ig_sub"/>
</dbReference>
<keyword evidence="7" id="KW-1185">Reference proteome</keyword>
<protein>
    <recommendedName>
        <fullName evidence="5">Ig-like domain-containing protein</fullName>
    </recommendedName>
</protein>
<evidence type="ECO:0000256" key="2">
    <source>
        <dbReference type="ARBA" id="ARBA00023130"/>
    </source>
</evidence>
<evidence type="ECO:0000256" key="3">
    <source>
        <dbReference type="ARBA" id="ARBA00043265"/>
    </source>
</evidence>
<dbReference type="FunFam" id="2.60.40.10:FF:001934">
    <property type="entry name" value="Uncharacterized protein"/>
    <property type="match status" value="1"/>
</dbReference>
<dbReference type="InterPro" id="IPR013106">
    <property type="entry name" value="Ig_V-set"/>
</dbReference>
<dbReference type="GO" id="GO:0005576">
    <property type="term" value="C:extracellular region"/>
    <property type="evidence" value="ECO:0007669"/>
    <property type="project" value="UniProtKB-ARBA"/>
</dbReference>
<evidence type="ECO:0000259" key="5">
    <source>
        <dbReference type="PROSITE" id="PS50835"/>
    </source>
</evidence>
<dbReference type="GeneTree" id="ENSGT00940000164663"/>
<evidence type="ECO:0000313" key="6">
    <source>
        <dbReference type="Ensembl" id="ENSMODP00000050419.1"/>
    </source>
</evidence>
<dbReference type="InterPro" id="IPR036179">
    <property type="entry name" value="Ig-like_dom_sf"/>
</dbReference>
<evidence type="ECO:0000256" key="1">
    <source>
        <dbReference type="ARBA" id="ARBA00022859"/>
    </source>
</evidence>
<accession>A0A5F8GSP7</accession>
<dbReference type="InterPro" id="IPR050199">
    <property type="entry name" value="IgHV"/>
</dbReference>
<keyword evidence="4" id="KW-0732">Signal</keyword>
<dbReference type="Bgee" id="ENSMODG00000014551">
    <property type="expression patterns" value="Expressed in blood and 13 other cell types or tissues"/>
</dbReference>
<dbReference type="Gene3D" id="2.60.40.10">
    <property type="entry name" value="Immunoglobulins"/>
    <property type="match status" value="1"/>
</dbReference>
<sequence>MRCGLSWIFILSIFQGVHCDIQLVESGGDVRQPGGSLKLSCKASGFTFSSYDMNWVRQAPGKGLEWVSTIGTGSSTYYADSVKGRFTISRDNGNSLLHLQMNSLKAEDTATYYCARDTVRESSERADKNLLSREFWWRMTERELQNSEHKEPSYNNRWGVKLTSVFPRSVIFSQI</sequence>
<dbReference type="AlphaFoldDB" id="A0A5F8GSP7"/>
<reference evidence="6 7" key="1">
    <citation type="journal article" date="2007" name="Nature">
        <title>Genome of the marsupial Monodelphis domestica reveals innovation in non-coding sequences.</title>
        <authorList>
            <person name="Mikkelsen T.S."/>
            <person name="Wakefield M.J."/>
            <person name="Aken B."/>
            <person name="Amemiya C.T."/>
            <person name="Chang J.L."/>
            <person name="Duke S."/>
            <person name="Garber M."/>
            <person name="Gentles A.J."/>
            <person name="Goodstadt L."/>
            <person name="Heger A."/>
            <person name="Jurka J."/>
            <person name="Kamal M."/>
            <person name="Mauceli E."/>
            <person name="Searle S.M."/>
            <person name="Sharpe T."/>
            <person name="Baker M.L."/>
            <person name="Batzer M.A."/>
            <person name="Benos P.V."/>
            <person name="Belov K."/>
            <person name="Clamp M."/>
            <person name="Cook A."/>
            <person name="Cuff J."/>
            <person name="Das R."/>
            <person name="Davidow L."/>
            <person name="Deakin J.E."/>
            <person name="Fazzari M.J."/>
            <person name="Glass J.L."/>
            <person name="Grabherr M."/>
            <person name="Greally J.M."/>
            <person name="Gu W."/>
            <person name="Hore T.A."/>
            <person name="Huttley G.A."/>
            <person name="Kleber M."/>
            <person name="Jirtle R.L."/>
            <person name="Koina E."/>
            <person name="Lee J.T."/>
            <person name="Mahony S."/>
            <person name="Marra M.A."/>
            <person name="Miller R.D."/>
            <person name="Nicholls R.D."/>
            <person name="Oda M."/>
            <person name="Papenfuss A.T."/>
            <person name="Parra Z.E."/>
            <person name="Pollock D.D."/>
            <person name="Ray D.A."/>
            <person name="Schein J.E."/>
            <person name="Speed T.P."/>
            <person name="Thompson K."/>
            <person name="VandeBerg J.L."/>
            <person name="Wade C.M."/>
            <person name="Walker J.A."/>
            <person name="Waters P.D."/>
            <person name="Webber C."/>
            <person name="Weidman J.R."/>
            <person name="Xie X."/>
            <person name="Zody M.C."/>
            <person name="Baldwin J."/>
            <person name="Abdouelleil A."/>
            <person name="Abdulkadir J."/>
            <person name="Abebe A."/>
            <person name="Abera B."/>
            <person name="Abreu J."/>
            <person name="Acer S.C."/>
            <person name="Aftuck L."/>
            <person name="Alexander A."/>
            <person name="An P."/>
            <person name="Anderson E."/>
            <person name="Anderson S."/>
            <person name="Arachi H."/>
            <person name="Azer M."/>
            <person name="Bachantsang P."/>
            <person name="Barry A."/>
            <person name="Bayul T."/>
            <person name="Berlin A."/>
            <person name="Bessette D."/>
            <person name="Bloom T."/>
            <person name="Bloom T."/>
            <person name="Boguslavskiy L."/>
            <person name="Bonnet C."/>
            <person name="Boukhgalter B."/>
            <person name="Bourzgui I."/>
            <person name="Brown A."/>
            <person name="Cahill P."/>
            <person name="Channer S."/>
            <person name="Cheshatsang Y."/>
            <person name="Chuda L."/>
            <person name="Citroen M."/>
            <person name="Collymore A."/>
            <person name="Cooke P."/>
            <person name="Costello M."/>
            <person name="D'Aco K."/>
            <person name="Daza R."/>
            <person name="De Haan G."/>
            <person name="DeGray S."/>
            <person name="DeMaso C."/>
            <person name="Dhargay N."/>
            <person name="Dooley K."/>
            <person name="Dooley E."/>
            <person name="Doricent M."/>
            <person name="Dorje P."/>
            <person name="Dorjee K."/>
            <person name="Dupes A."/>
            <person name="Elong R."/>
            <person name="Falk J."/>
            <person name="Farina A."/>
            <person name="Faro S."/>
            <person name="Ferguson D."/>
            <person name="Fisher S."/>
            <person name="Foley C.D."/>
            <person name="Franke A."/>
            <person name="Friedrich D."/>
            <person name="Gadbois L."/>
            <person name="Gearin G."/>
            <person name="Gearin C.R."/>
            <person name="Giannoukos G."/>
            <person name="Goode T."/>
            <person name="Graham J."/>
            <person name="Grandbois E."/>
            <person name="Grewal S."/>
            <person name="Gyaltsen K."/>
            <person name="Hafez N."/>
            <person name="Hagos B."/>
            <person name="Hall J."/>
            <person name="Henson C."/>
            <person name="Hollinger A."/>
            <person name="Honan T."/>
            <person name="Huard M.D."/>
            <person name="Hughes L."/>
            <person name="Hurhula B."/>
            <person name="Husby M.E."/>
            <person name="Kamat A."/>
            <person name="Kanga B."/>
            <person name="Kashin S."/>
            <person name="Khazanovich D."/>
            <person name="Kisner P."/>
            <person name="Lance K."/>
            <person name="Lara M."/>
            <person name="Lee W."/>
            <person name="Lennon N."/>
            <person name="Letendre F."/>
            <person name="LeVine R."/>
            <person name="Lipovsky A."/>
            <person name="Liu X."/>
            <person name="Liu J."/>
            <person name="Liu S."/>
            <person name="Lokyitsang T."/>
            <person name="Lokyitsang Y."/>
            <person name="Lubonja R."/>
            <person name="Lui A."/>
            <person name="MacDonald P."/>
            <person name="Magnisalis V."/>
            <person name="Maru K."/>
            <person name="Matthews C."/>
            <person name="McCusker W."/>
            <person name="McDonough S."/>
            <person name="Mehta T."/>
            <person name="Meldrim J."/>
            <person name="Meneus L."/>
            <person name="Mihai O."/>
            <person name="Mihalev A."/>
            <person name="Mihova T."/>
            <person name="Mittelman R."/>
            <person name="Mlenga V."/>
            <person name="Montmayeur A."/>
            <person name="Mulrain L."/>
            <person name="Navidi A."/>
            <person name="Naylor J."/>
            <person name="Negash T."/>
            <person name="Nguyen T."/>
            <person name="Nguyen N."/>
            <person name="Nicol R."/>
            <person name="Norbu C."/>
            <person name="Norbu N."/>
            <person name="Novod N."/>
            <person name="O'Neill B."/>
            <person name="Osman S."/>
            <person name="Markiewicz E."/>
            <person name="Oyono O.L."/>
            <person name="Patti C."/>
            <person name="Phunkhang P."/>
            <person name="Pierre F."/>
            <person name="Priest M."/>
            <person name="Raghuraman S."/>
            <person name="Rege F."/>
            <person name="Reyes R."/>
            <person name="Rise C."/>
            <person name="Rogov P."/>
            <person name="Ross K."/>
            <person name="Ryan E."/>
            <person name="Settipalli S."/>
            <person name="Shea T."/>
            <person name="Sherpa N."/>
            <person name="Shi L."/>
            <person name="Shih D."/>
            <person name="Sparrow T."/>
            <person name="Spaulding J."/>
            <person name="Stalker J."/>
            <person name="Stange-Thomann N."/>
            <person name="Stavropoulos S."/>
            <person name="Stone C."/>
            <person name="Strader C."/>
            <person name="Tesfaye S."/>
            <person name="Thomson T."/>
            <person name="Thoulutsang Y."/>
            <person name="Thoulutsang D."/>
            <person name="Topham K."/>
            <person name="Topping I."/>
            <person name="Tsamla T."/>
            <person name="Vassiliev H."/>
            <person name="Vo A."/>
            <person name="Wangchuk T."/>
            <person name="Wangdi T."/>
            <person name="Weiand M."/>
            <person name="Wilkinson J."/>
            <person name="Wilson A."/>
            <person name="Yadav S."/>
            <person name="Young G."/>
            <person name="Yu Q."/>
            <person name="Zembek L."/>
            <person name="Zhong D."/>
            <person name="Zimmer A."/>
            <person name="Zwirko Z."/>
            <person name="Jaffe D.B."/>
            <person name="Alvarez P."/>
            <person name="Brockman W."/>
            <person name="Butler J."/>
            <person name="Chin C."/>
            <person name="Gnerre S."/>
            <person name="MacCallum I."/>
            <person name="Graves J.A."/>
            <person name="Ponting C.P."/>
            <person name="Breen M."/>
            <person name="Samollow P.B."/>
            <person name="Lander E.S."/>
            <person name="Lindblad-Toh K."/>
        </authorList>
    </citation>
    <scope>NUCLEOTIDE SEQUENCE [LARGE SCALE GENOMIC DNA]</scope>
</reference>
<keyword evidence="1" id="KW-0391">Immunity</keyword>
<feature type="signal peptide" evidence="4">
    <location>
        <begin position="1"/>
        <end position="19"/>
    </location>
</feature>
<dbReference type="SMART" id="SM00409">
    <property type="entry name" value="IG"/>
    <property type="match status" value="1"/>
</dbReference>
<evidence type="ECO:0000313" key="7">
    <source>
        <dbReference type="Proteomes" id="UP000002280"/>
    </source>
</evidence>
<dbReference type="PANTHER" id="PTHR23266">
    <property type="entry name" value="IMMUNOGLOBULIN HEAVY CHAIN"/>
    <property type="match status" value="1"/>
</dbReference>
<proteinExistence type="predicted"/>
<dbReference type="Pfam" id="PF07686">
    <property type="entry name" value="V-set"/>
    <property type="match status" value="1"/>
</dbReference>
<dbReference type="InterPro" id="IPR013783">
    <property type="entry name" value="Ig-like_fold"/>
</dbReference>
<dbReference type="PROSITE" id="PS50835">
    <property type="entry name" value="IG_LIKE"/>
    <property type="match status" value="1"/>
</dbReference>
<dbReference type="GO" id="GO:0016064">
    <property type="term" value="P:immunoglobulin mediated immune response"/>
    <property type="evidence" value="ECO:0000318"/>
    <property type="project" value="GO_Central"/>
</dbReference>
<dbReference type="GO" id="GO:0003823">
    <property type="term" value="F:antigen binding"/>
    <property type="evidence" value="ECO:0000318"/>
    <property type="project" value="GO_Central"/>
</dbReference>
<evidence type="ECO:0000256" key="4">
    <source>
        <dbReference type="SAM" id="SignalP"/>
    </source>
</evidence>
<dbReference type="Ensembl" id="ENSMODT00000064027.1">
    <property type="protein sequence ID" value="ENSMODP00000050419.1"/>
    <property type="gene ID" value="ENSMODG00000014551.4"/>
</dbReference>
<dbReference type="Ensembl" id="ENSMODT00000087421.1">
    <property type="protein sequence ID" value="ENSMODP00000058545.1"/>
    <property type="gene ID" value="ENSMODG00000014551.4"/>
</dbReference>